<dbReference type="Gene3D" id="3.30.2390.20">
    <property type="entry name" value="Type VII secretion system EccB, repeat 1 domain"/>
    <property type="match status" value="1"/>
</dbReference>
<feature type="transmembrane region" description="Helical" evidence="1">
    <location>
        <begin position="41"/>
        <end position="59"/>
    </location>
</feature>
<organism evidence="2 3">
    <name type="scientific">Actinomyces lilanjuaniae</name>
    <dbReference type="NCBI Taxonomy" id="2321394"/>
    <lineage>
        <taxon>Bacteria</taxon>
        <taxon>Bacillati</taxon>
        <taxon>Actinomycetota</taxon>
        <taxon>Actinomycetes</taxon>
        <taxon>Actinomycetales</taxon>
        <taxon>Actinomycetaceae</taxon>
        <taxon>Actinomyces</taxon>
    </lineage>
</organism>
<dbReference type="Pfam" id="PF05108">
    <property type="entry name" value="T7SS_ESX1_EccB"/>
    <property type="match status" value="1"/>
</dbReference>
<dbReference type="EMBL" id="CP032514">
    <property type="protein sequence ID" value="AYD88944.1"/>
    <property type="molecule type" value="Genomic_DNA"/>
</dbReference>
<name>A0ABM6Z134_9ACTO</name>
<evidence type="ECO:0000313" key="2">
    <source>
        <dbReference type="EMBL" id="AYD88944.1"/>
    </source>
</evidence>
<accession>A0ABM6Z134</accession>
<dbReference type="NCBIfam" id="TIGR03919">
    <property type="entry name" value="T7SS_EccB"/>
    <property type="match status" value="1"/>
</dbReference>
<protein>
    <submittedName>
        <fullName evidence="2">Type VII secretion protein EccB</fullName>
    </submittedName>
</protein>
<dbReference type="Proteomes" id="UP000273001">
    <property type="component" value="Chromosome"/>
</dbReference>
<evidence type="ECO:0000256" key="1">
    <source>
        <dbReference type="SAM" id="Phobius"/>
    </source>
</evidence>
<keyword evidence="3" id="KW-1185">Reference proteome</keyword>
<dbReference type="InterPro" id="IPR044857">
    <property type="entry name" value="T7SS_EccB_R1"/>
</dbReference>
<keyword evidence="1" id="KW-0472">Membrane</keyword>
<keyword evidence="1" id="KW-1133">Transmembrane helix</keyword>
<sequence>MASNRDILNAQRFNRQRLVMAFVAGTPGGREVEPSGTVRPLVGGVAVTLVILLVAFVVGRFTSSLPDGWEDSTLVVVRDEGTRYVTIDGRLRPITNLASARLLAESGSFQEVSVSADTLDGIERGSRVGLEDAPEELPGSDSLVSQGWSACSTTSTATSAFLGTSPQGQAAADHALVSVEGTIYLVAEGRSHEVPAEVSGAVLLALGLDSEPVVEVDATWLNLFDQGSVIEPFTLPEAGTPADALASTVEDAVSGMLLSVTDTSGEPRFYLVQDDGTLARLTEVEVDMYELGNPEVQAREVSAADLAQVATAEAGSPRDWPPVLGAGVGEGQSVCAVLQVDGSGGFTTGLGTADQLGDGGVSVEGGTGALVRATSGGSAGTVFLVTDAGRAWALGGDPVDTLQRLGYSEEDVASVPSPWLALFPTGPELSSQAVWEGVAQQ</sequence>
<dbReference type="PANTHER" id="PTHR40765:SF2">
    <property type="entry name" value="ESX-2 SECRETION SYSTEM ATPASE ECCB2"/>
    <property type="match status" value="1"/>
</dbReference>
<keyword evidence="1" id="KW-0812">Transmembrane</keyword>
<dbReference type="InterPro" id="IPR007795">
    <property type="entry name" value="T7SS_EccB"/>
</dbReference>
<evidence type="ECO:0000313" key="3">
    <source>
        <dbReference type="Proteomes" id="UP000273001"/>
    </source>
</evidence>
<proteinExistence type="predicted"/>
<gene>
    <name evidence="2" type="primary">eccB</name>
    <name evidence="2" type="ORF">D5R93_00705</name>
</gene>
<reference evidence="2 3" key="1">
    <citation type="submission" date="2018-09" db="EMBL/GenBank/DDBJ databases">
        <authorList>
            <person name="Li J."/>
        </authorList>
    </citation>
    <scope>NUCLEOTIDE SEQUENCE [LARGE SCALE GENOMIC DNA]</scope>
    <source>
        <strain evidence="2 3">2129</strain>
    </source>
</reference>
<dbReference type="RefSeq" id="WP_119836787.1">
    <property type="nucleotide sequence ID" value="NZ_CP032514.1"/>
</dbReference>
<dbReference type="PANTHER" id="PTHR40765">
    <property type="entry name" value="ESX-2 SECRETION SYSTEM ATPASE ECCB2"/>
    <property type="match status" value="1"/>
</dbReference>